<dbReference type="InterPro" id="IPR001789">
    <property type="entry name" value="Sig_transdc_resp-reg_receiver"/>
</dbReference>
<name>K9XXE0_STAC7</name>
<gene>
    <name evidence="3" type="ordered locus">Sta7437_3259</name>
</gene>
<dbReference type="InterPro" id="IPR011006">
    <property type="entry name" value="CheY-like_superfamily"/>
</dbReference>
<organism evidence="3 4">
    <name type="scientific">Stanieria cyanosphaera (strain ATCC 29371 / PCC 7437)</name>
    <dbReference type="NCBI Taxonomy" id="111780"/>
    <lineage>
        <taxon>Bacteria</taxon>
        <taxon>Bacillati</taxon>
        <taxon>Cyanobacteriota</taxon>
        <taxon>Cyanophyceae</taxon>
        <taxon>Pleurocapsales</taxon>
        <taxon>Dermocarpellaceae</taxon>
        <taxon>Stanieria</taxon>
    </lineage>
</organism>
<dbReference type="RefSeq" id="WP_015194428.1">
    <property type="nucleotide sequence ID" value="NC_019748.1"/>
</dbReference>
<dbReference type="AlphaFoldDB" id="K9XXE0"/>
<dbReference type="SMART" id="SM00448">
    <property type="entry name" value="REC"/>
    <property type="match status" value="1"/>
</dbReference>
<dbReference type="CDD" id="cd17557">
    <property type="entry name" value="REC_Rcp-like"/>
    <property type="match status" value="1"/>
</dbReference>
<dbReference type="Gene3D" id="3.40.50.2300">
    <property type="match status" value="1"/>
</dbReference>
<dbReference type="PANTHER" id="PTHR44520">
    <property type="entry name" value="RESPONSE REGULATOR RCP1-RELATED"/>
    <property type="match status" value="1"/>
</dbReference>
<evidence type="ECO:0000259" key="2">
    <source>
        <dbReference type="PROSITE" id="PS50110"/>
    </source>
</evidence>
<feature type="domain" description="Response regulatory" evidence="2">
    <location>
        <begin position="10"/>
        <end position="135"/>
    </location>
</feature>
<dbReference type="HOGENOM" id="CLU_000445_69_17_3"/>
<dbReference type="PATRIC" id="fig|111780.3.peg.3381"/>
<dbReference type="InterPro" id="IPR052893">
    <property type="entry name" value="TCS_response_regulator"/>
</dbReference>
<protein>
    <submittedName>
        <fullName evidence="3">Response regulator receiver protein</fullName>
    </submittedName>
</protein>
<evidence type="ECO:0000256" key="1">
    <source>
        <dbReference type="PROSITE-ProRule" id="PRU00169"/>
    </source>
</evidence>
<dbReference type="SUPFAM" id="SSF52172">
    <property type="entry name" value="CheY-like"/>
    <property type="match status" value="1"/>
</dbReference>
<dbReference type="PROSITE" id="PS50110">
    <property type="entry name" value="RESPONSE_REGULATORY"/>
    <property type="match status" value="1"/>
</dbReference>
<dbReference type="PANTHER" id="PTHR44520:SF2">
    <property type="entry name" value="RESPONSE REGULATOR RCP1"/>
    <property type="match status" value="1"/>
</dbReference>
<reference evidence="4" key="1">
    <citation type="journal article" date="2013" name="Proc. Natl. Acad. Sci. U.S.A.">
        <title>Improving the coverage of the cyanobacterial phylum using diversity-driven genome sequencing.</title>
        <authorList>
            <person name="Shih P.M."/>
            <person name="Wu D."/>
            <person name="Latifi A."/>
            <person name="Axen S.D."/>
            <person name="Fewer D.P."/>
            <person name="Talla E."/>
            <person name="Calteau A."/>
            <person name="Cai F."/>
            <person name="Tandeau de Marsac N."/>
            <person name="Rippka R."/>
            <person name="Herdman M."/>
            <person name="Sivonen K."/>
            <person name="Coursin T."/>
            <person name="Laurent T."/>
            <person name="Goodwin L."/>
            <person name="Nolan M."/>
            <person name="Davenport K.W."/>
            <person name="Han C.S."/>
            <person name="Rubin E.M."/>
            <person name="Eisen J.A."/>
            <person name="Woyke T."/>
            <person name="Gugger M."/>
            <person name="Kerfeld C.A."/>
        </authorList>
    </citation>
    <scope>NUCLEOTIDE SEQUENCE [LARGE SCALE GENOMIC DNA]</scope>
    <source>
        <strain evidence="4">ATCC 29371 / PCC 7437</strain>
    </source>
</reference>
<dbReference type="Pfam" id="PF00072">
    <property type="entry name" value="Response_reg"/>
    <property type="match status" value="1"/>
</dbReference>
<dbReference type="Proteomes" id="UP000010473">
    <property type="component" value="Chromosome"/>
</dbReference>
<dbReference type="GO" id="GO:0000160">
    <property type="term" value="P:phosphorelay signal transduction system"/>
    <property type="evidence" value="ECO:0007669"/>
    <property type="project" value="InterPro"/>
</dbReference>
<dbReference type="OrthoDB" id="5510574at2"/>
<dbReference type="eggNOG" id="COG0745">
    <property type="taxonomic scope" value="Bacteria"/>
</dbReference>
<sequence length="147" mass="16636">MNSSLSKIIEILLVEDSHSDAQLVAKVFEKANLTTHLEIVKDGVEALAFLNREGRYSQMPRPNLILLDLHLPKKDGIGVLTAIKTDVNLRDIPVIILTTSDTQEDIIDCYKMDANCYLTKPRNLKQFQAIIKTIESFWLKCVQLPTN</sequence>
<accession>K9XXE0</accession>
<dbReference type="EMBL" id="CP003653">
    <property type="protein sequence ID" value="AFZ36766.1"/>
    <property type="molecule type" value="Genomic_DNA"/>
</dbReference>
<keyword evidence="1" id="KW-0597">Phosphoprotein</keyword>
<evidence type="ECO:0000313" key="3">
    <source>
        <dbReference type="EMBL" id="AFZ36766.1"/>
    </source>
</evidence>
<proteinExistence type="predicted"/>
<dbReference type="STRING" id="111780.Sta7437_3259"/>
<feature type="modified residue" description="4-aspartylphosphate" evidence="1">
    <location>
        <position position="68"/>
    </location>
</feature>
<evidence type="ECO:0000313" key="4">
    <source>
        <dbReference type="Proteomes" id="UP000010473"/>
    </source>
</evidence>
<dbReference type="KEGG" id="scs:Sta7437_3259"/>
<keyword evidence="4" id="KW-1185">Reference proteome</keyword>